<dbReference type="Gramene" id="PVH61851">
    <property type="protein sequence ID" value="PVH61851"/>
    <property type="gene ID" value="PAHAL_3G141400"/>
</dbReference>
<reference evidence="2" key="1">
    <citation type="submission" date="2018-04" db="EMBL/GenBank/DDBJ databases">
        <title>WGS assembly of Panicum hallii.</title>
        <authorList>
            <person name="Lovell J."/>
            <person name="Jenkins J."/>
            <person name="Lowry D."/>
            <person name="Mamidi S."/>
            <person name="Sreedasyam A."/>
            <person name="Weng X."/>
            <person name="Barry K."/>
            <person name="Bonette J."/>
            <person name="Campitelli B."/>
            <person name="Daum C."/>
            <person name="Gordon S."/>
            <person name="Gould B."/>
            <person name="Lipzen A."/>
            <person name="Macqueen A."/>
            <person name="Palacio-Mejia J."/>
            <person name="Plott C."/>
            <person name="Shakirov E."/>
            <person name="Shu S."/>
            <person name="Yoshinaga Y."/>
            <person name="Zane M."/>
            <person name="Rokhsar D."/>
            <person name="Grimwood J."/>
            <person name="Schmutz J."/>
            <person name="Juenger T."/>
        </authorList>
    </citation>
    <scope>NUCLEOTIDE SEQUENCE [LARGE SCALE GENOMIC DNA]</scope>
    <source>
        <strain evidence="2">FIL2</strain>
    </source>
</reference>
<dbReference type="InterPro" id="IPR011990">
    <property type="entry name" value="TPR-like_helical_dom_sf"/>
</dbReference>
<protein>
    <submittedName>
        <fullName evidence="2">Uncharacterized protein</fullName>
    </submittedName>
</protein>
<dbReference type="PANTHER" id="PTHR36350:SF3">
    <property type="entry name" value="TRANSMEMBRANE PROTEIN"/>
    <property type="match status" value="1"/>
</dbReference>
<gene>
    <name evidence="2" type="ORF">PAHAL_3G141400</name>
</gene>
<feature type="compositionally biased region" description="Acidic residues" evidence="1">
    <location>
        <begin position="153"/>
        <end position="162"/>
    </location>
</feature>
<proteinExistence type="predicted"/>
<dbReference type="EMBL" id="CM008048">
    <property type="protein sequence ID" value="PVH61851.1"/>
    <property type="molecule type" value="Genomic_DNA"/>
</dbReference>
<dbReference type="AlphaFoldDB" id="A0A2T8KI64"/>
<dbReference type="Gene3D" id="1.25.40.10">
    <property type="entry name" value="Tetratricopeptide repeat domain"/>
    <property type="match status" value="1"/>
</dbReference>
<feature type="compositionally biased region" description="Polar residues" evidence="1">
    <location>
        <begin position="31"/>
        <end position="40"/>
    </location>
</feature>
<feature type="compositionally biased region" description="Basic and acidic residues" evidence="1">
    <location>
        <begin position="163"/>
        <end position="179"/>
    </location>
</feature>
<dbReference type="Proteomes" id="UP000243499">
    <property type="component" value="Chromosome 3"/>
</dbReference>
<feature type="region of interest" description="Disordered" evidence="1">
    <location>
        <begin position="140"/>
        <end position="190"/>
    </location>
</feature>
<sequence length="413" mass="46498">MLTLNFFPSIASEHLSPLQIPEAEKTPRPSAYSSSCSRQSLGHGDKLHLAHHNPHSLCLPPPHPPPSRCRPSLPSPLKPNRFRIPPKPPRFSRVPSISPSLKTPTVGVLSSVASTLRTLLFLLAAGLLSLSGVRPLPALASAPPPTLQPQEIEGQDDDEQQECEERKQEVEKAEVKEKEEQQEDEDDDEMRMYSAILSRSPGDVDALKCALYAKMRRADWGGALRYARRLRDAEPGEVEWRLMVAQLHELSGDLAEAERQFREVLAEDPLLLRALHGFALCMHKKLEGPTVFEILENALQVAVSEKRVPEERNIKLLIAQMHVVKGQFDVAAEKLQNLIDEDPRDFRPHLCQGIVYALLDRKEDADKQFDIYRSLVPDEFPDKSFINDVILAAKMESDDRIQKEFGSEFLSKK</sequence>
<dbReference type="SUPFAM" id="SSF48452">
    <property type="entry name" value="TPR-like"/>
    <property type="match status" value="1"/>
</dbReference>
<dbReference type="Pfam" id="PF13432">
    <property type="entry name" value="TPR_16"/>
    <property type="match status" value="1"/>
</dbReference>
<feature type="compositionally biased region" description="Pro residues" evidence="1">
    <location>
        <begin position="59"/>
        <end position="77"/>
    </location>
</feature>
<evidence type="ECO:0000256" key="1">
    <source>
        <dbReference type="SAM" id="MobiDB-lite"/>
    </source>
</evidence>
<name>A0A2T8KI64_9POAL</name>
<evidence type="ECO:0000313" key="2">
    <source>
        <dbReference type="EMBL" id="PVH61851.1"/>
    </source>
</evidence>
<accession>A0A2T8KI64</accession>
<organism evidence="2">
    <name type="scientific">Panicum hallii</name>
    <dbReference type="NCBI Taxonomy" id="206008"/>
    <lineage>
        <taxon>Eukaryota</taxon>
        <taxon>Viridiplantae</taxon>
        <taxon>Streptophyta</taxon>
        <taxon>Embryophyta</taxon>
        <taxon>Tracheophyta</taxon>
        <taxon>Spermatophyta</taxon>
        <taxon>Magnoliopsida</taxon>
        <taxon>Liliopsida</taxon>
        <taxon>Poales</taxon>
        <taxon>Poaceae</taxon>
        <taxon>PACMAD clade</taxon>
        <taxon>Panicoideae</taxon>
        <taxon>Panicodae</taxon>
        <taxon>Paniceae</taxon>
        <taxon>Panicinae</taxon>
        <taxon>Panicum</taxon>
        <taxon>Panicum sect. Panicum</taxon>
    </lineage>
</organism>
<feature type="compositionally biased region" description="Acidic residues" evidence="1">
    <location>
        <begin position="180"/>
        <end position="189"/>
    </location>
</feature>
<dbReference type="PANTHER" id="PTHR36350">
    <property type="entry name" value="TRANSMEMBRANE PROTEIN"/>
    <property type="match status" value="1"/>
</dbReference>
<feature type="region of interest" description="Disordered" evidence="1">
    <location>
        <begin position="18"/>
        <end position="104"/>
    </location>
</feature>